<dbReference type="EnsemblPlants" id="HORVU.MOREX.r3.2HG0135970.1">
    <property type="protein sequence ID" value="HORVU.MOREX.r3.2HG0135970.1.CDS1"/>
    <property type="gene ID" value="HORVU.MOREX.r3.2HG0135970"/>
</dbReference>
<accession>A0A8I6WMG8</accession>
<dbReference type="Gramene" id="HORVU.MOREX.r2.2HG0112020.1">
    <property type="protein sequence ID" value="HORVU.MOREX.r2.2HG0112020.1.CDS.1"/>
    <property type="gene ID" value="HORVU.MOREX.r2.2HG0112020"/>
</dbReference>
<sequence length="81" mass="9311">MYQLHFSSLLSILAKPRAAACYARQGAGEYEVIPSLKHSRDTILNNPILDVSFLFYLFCECSPQMCLRPLKVPDQNLEFRM</sequence>
<evidence type="ECO:0000313" key="2">
    <source>
        <dbReference type="EnsemblPlants" id="HORVU.MOREX.r3.2HG0135970.1.CDS1"/>
    </source>
</evidence>
<keyword evidence="1" id="KW-0732">Signal</keyword>
<keyword evidence="3" id="KW-1185">Reference proteome</keyword>
<dbReference type="Gramene" id="HORVU.MOREX.r3.2HG0135970.1">
    <property type="protein sequence ID" value="HORVU.MOREX.r3.2HG0135970.1.CDS1"/>
    <property type="gene ID" value="HORVU.MOREX.r3.2HG0135970"/>
</dbReference>
<dbReference type="Proteomes" id="UP000011116">
    <property type="component" value="Chromosome 2H"/>
</dbReference>
<feature type="signal peptide" evidence="1">
    <location>
        <begin position="1"/>
        <end position="19"/>
    </location>
</feature>
<feature type="chain" id="PRO_5035155820" evidence="1">
    <location>
        <begin position="20"/>
        <end position="81"/>
    </location>
</feature>
<dbReference type="AlphaFoldDB" id="A0A8I6WMG8"/>
<reference evidence="3" key="1">
    <citation type="journal article" date="2012" name="Nature">
        <title>A physical, genetic and functional sequence assembly of the barley genome.</title>
        <authorList>
            <consortium name="The International Barley Genome Sequencing Consortium"/>
            <person name="Mayer K.F."/>
            <person name="Waugh R."/>
            <person name="Brown J.W."/>
            <person name="Schulman A."/>
            <person name="Langridge P."/>
            <person name="Platzer M."/>
            <person name="Fincher G.B."/>
            <person name="Muehlbauer G.J."/>
            <person name="Sato K."/>
            <person name="Close T.J."/>
            <person name="Wise R.P."/>
            <person name="Stein N."/>
        </authorList>
    </citation>
    <scope>NUCLEOTIDE SEQUENCE [LARGE SCALE GENOMIC DNA]</scope>
    <source>
        <strain evidence="3">cv. Morex</strain>
    </source>
</reference>
<protein>
    <submittedName>
        <fullName evidence="2">Uncharacterized protein</fullName>
    </submittedName>
</protein>
<evidence type="ECO:0000256" key="1">
    <source>
        <dbReference type="SAM" id="SignalP"/>
    </source>
</evidence>
<proteinExistence type="predicted"/>
<evidence type="ECO:0000313" key="3">
    <source>
        <dbReference type="Proteomes" id="UP000011116"/>
    </source>
</evidence>
<reference evidence="2" key="2">
    <citation type="submission" date="2020-10" db="EMBL/GenBank/DDBJ databases">
        <authorList>
            <person name="Scholz U."/>
            <person name="Mascher M."/>
            <person name="Fiebig A."/>
        </authorList>
    </citation>
    <scope>NUCLEOTIDE SEQUENCE [LARGE SCALE GENOMIC DNA]</scope>
    <source>
        <strain evidence="2">cv. Morex</strain>
    </source>
</reference>
<organism evidence="2 3">
    <name type="scientific">Hordeum vulgare subsp. vulgare</name>
    <name type="common">Domesticated barley</name>
    <dbReference type="NCBI Taxonomy" id="112509"/>
    <lineage>
        <taxon>Eukaryota</taxon>
        <taxon>Viridiplantae</taxon>
        <taxon>Streptophyta</taxon>
        <taxon>Embryophyta</taxon>
        <taxon>Tracheophyta</taxon>
        <taxon>Spermatophyta</taxon>
        <taxon>Magnoliopsida</taxon>
        <taxon>Liliopsida</taxon>
        <taxon>Poales</taxon>
        <taxon>Poaceae</taxon>
        <taxon>BOP clade</taxon>
        <taxon>Pooideae</taxon>
        <taxon>Triticodae</taxon>
        <taxon>Triticeae</taxon>
        <taxon>Hordeinae</taxon>
        <taxon>Hordeum</taxon>
    </lineage>
</organism>
<name>A0A8I6WMG8_HORVV</name>
<reference evidence="2" key="3">
    <citation type="submission" date="2022-01" db="UniProtKB">
        <authorList>
            <consortium name="EnsemblPlants"/>
        </authorList>
    </citation>
    <scope>IDENTIFICATION</scope>
    <source>
        <strain evidence="2">subsp. vulgare</strain>
    </source>
</reference>